<dbReference type="EMBL" id="FR872580">
    <property type="protein sequence ID" value="CCB85028.1"/>
    <property type="molecule type" value="Genomic_DNA"/>
</dbReference>
<sequence>MTEKPIIAAFDFDGTLTYRDSLLPFLFFTHSRLETLKKLFILLPQFAEFELGLVTRQAIKEAILTRFFEGDSIEKVAELGRAFAEQILDSKIRPKGAEKIQWHLAQGHRCVLVSANLEIYLRPWALAHGFSDIVASELELTQNKRITGQLAGKNCWGLEKTKRLEQLLGPKEGYVLYAYGDSRGDQELLELADYPFYRTF</sequence>
<dbReference type="GO" id="GO:0036424">
    <property type="term" value="F:L-phosphoserine phosphatase activity"/>
    <property type="evidence" value="ECO:0007669"/>
    <property type="project" value="TreeGrafter"/>
</dbReference>
<dbReference type="Gene3D" id="3.40.50.1000">
    <property type="entry name" value="HAD superfamily/HAD-like"/>
    <property type="match status" value="1"/>
</dbReference>
<dbReference type="PANTHER" id="PTHR43344:SF14">
    <property type="entry name" value="HAD-IB FAMILY HYDROLASE"/>
    <property type="match status" value="1"/>
</dbReference>
<gene>
    <name evidence="1" type="primary">cicA</name>
    <name evidence="1" type="ordered locus">PUV_00780</name>
</gene>
<dbReference type="HOGENOM" id="CLU_052657_2_1_0"/>
<dbReference type="PANTHER" id="PTHR43344">
    <property type="entry name" value="PHOSPHOSERINE PHOSPHATASE"/>
    <property type="match status" value="1"/>
</dbReference>
<dbReference type="Gene3D" id="1.20.1440.100">
    <property type="entry name" value="SG protein - dephosphorylation function"/>
    <property type="match status" value="1"/>
</dbReference>
<dbReference type="CDD" id="cd02612">
    <property type="entry name" value="HAD_PGPPase"/>
    <property type="match status" value="1"/>
</dbReference>
<dbReference type="eggNOG" id="COG0560">
    <property type="taxonomic scope" value="Bacteria"/>
</dbReference>
<dbReference type="STRING" id="765952.PUV_00780"/>
<evidence type="ECO:0000313" key="1">
    <source>
        <dbReference type="EMBL" id="CCB85028.1"/>
    </source>
</evidence>
<accession>F8KUW3</accession>
<evidence type="ECO:0000313" key="2">
    <source>
        <dbReference type="Proteomes" id="UP000000495"/>
    </source>
</evidence>
<dbReference type="OrthoDB" id="9794212at2"/>
<dbReference type="Proteomes" id="UP000000495">
    <property type="component" value="Chromosome"/>
</dbReference>
<dbReference type="InterPro" id="IPR006385">
    <property type="entry name" value="HAD_hydro_SerB1"/>
</dbReference>
<dbReference type="Pfam" id="PF12710">
    <property type="entry name" value="HAD"/>
    <property type="match status" value="1"/>
</dbReference>
<dbReference type="GO" id="GO:0005737">
    <property type="term" value="C:cytoplasm"/>
    <property type="evidence" value="ECO:0007669"/>
    <property type="project" value="TreeGrafter"/>
</dbReference>
<dbReference type="GO" id="GO:0000287">
    <property type="term" value="F:magnesium ion binding"/>
    <property type="evidence" value="ECO:0007669"/>
    <property type="project" value="TreeGrafter"/>
</dbReference>
<reference evidence="1 2" key="2">
    <citation type="journal article" date="2011" name="Mol. Biol. Evol.">
        <title>Unity in variety--the pan-genome of the Chlamydiae.</title>
        <authorList>
            <person name="Collingro A."/>
            <person name="Tischler P."/>
            <person name="Weinmaier T."/>
            <person name="Penz T."/>
            <person name="Heinz E."/>
            <person name="Brunham R.C."/>
            <person name="Read T.D."/>
            <person name="Bavoil P.M."/>
            <person name="Sachse K."/>
            <person name="Kahane S."/>
            <person name="Friedman M.G."/>
            <person name="Rattei T."/>
            <person name="Myers G.S."/>
            <person name="Horn M."/>
        </authorList>
    </citation>
    <scope>NUCLEOTIDE SEQUENCE [LARGE SCALE GENOMIC DNA]</scope>
    <source>
        <strain evidence="2">UV7</strain>
    </source>
</reference>
<dbReference type="AlphaFoldDB" id="F8KUW3"/>
<dbReference type="SUPFAM" id="SSF56784">
    <property type="entry name" value="HAD-like"/>
    <property type="match status" value="1"/>
</dbReference>
<protein>
    <submittedName>
        <fullName evidence="1">Protein CicA</fullName>
    </submittedName>
</protein>
<dbReference type="NCBIfam" id="TIGR01488">
    <property type="entry name" value="HAD-SF-IB"/>
    <property type="match status" value="1"/>
</dbReference>
<keyword evidence="2" id="KW-1185">Reference proteome</keyword>
<dbReference type="KEGG" id="puv:PUV_00780"/>
<dbReference type="RefSeq" id="WP_013924117.1">
    <property type="nucleotide sequence ID" value="NC_015702.1"/>
</dbReference>
<dbReference type="GO" id="GO:0006564">
    <property type="term" value="P:L-serine biosynthetic process"/>
    <property type="evidence" value="ECO:0007669"/>
    <property type="project" value="TreeGrafter"/>
</dbReference>
<name>F8KUW3_PARAV</name>
<organism evidence="1 2">
    <name type="scientific">Parachlamydia acanthamoebae (strain UV7)</name>
    <dbReference type="NCBI Taxonomy" id="765952"/>
    <lineage>
        <taxon>Bacteria</taxon>
        <taxon>Pseudomonadati</taxon>
        <taxon>Chlamydiota</taxon>
        <taxon>Chlamydiia</taxon>
        <taxon>Parachlamydiales</taxon>
        <taxon>Parachlamydiaceae</taxon>
        <taxon>Parachlamydia</taxon>
    </lineage>
</organism>
<dbReference type="NCBIfam" id="TIGR01490">
    <property type="entry name" value="HAD-SF-IB-hyp1"/>
    <property type="match status" value="1"/>
</dbReference>
<dbReference type="InterPro" id="IPR023214">
    <property type="entry name" value="HAD_sf"/>
</dbReference>
<dbReference type="InterPro" id="IPR050582">
    <property type="entry name" value="HAD-like_SerB"/>
</dbReference>
<reference key="1">
    <citation type="journal article" date="2011" name="Mol. Biol. Evol.">
        <title>Unity in variety -- the pan-genome of the Chlamydiae.</title>
        <authorList>
            <person name="Collingro A."/>
            <person name="Tischler P."/>
            <person name="Weinmaier T."/>
            <person name="Penz T."/>
            <person name="Heinz E."/>
            <person name="Brunham R.C."/>
            <person name="Read T.D."/>
            <person name="Bavoil P.M."/>
            <person name="Sachse K."/>
            <person name="Kahane S."/>
            <person name="Friedman M.G."/>
            <person name="Rattei T."/>
            <person name="Myers G.S.A."/>
            <person name="Horn M."/>
        </authorList>
    </citation>
    <scope>NUCLEOTIDE SEQUENCE</scope>
    <source>
        <strain>UV7</strain>
    </source>
</reference>
<proteinExistence type="predicted"/>
<dbReference type="InterPro" id="IPR036412">
    <property type="entry name" value="HAD-like_sf"/>
</dbReference>